<feature type="non-terminal residue" evidence="6">
    <location>
        <position position="1054"/>
    </location>
</feature>
<feature type="region of interest" description="Disordered" evidence="4">
    <location>
        <begin position="92"/>
        <end position="149"/>
    </location>
</feature>
<feature type="compositionally biased region" description="Basic and acidic residues" evidence="4">
    <location>
        <begin position="47"/>
        <end position="63"/>
    </location>
</feature>
<accession>A0A3R6ZP67</accession>
<dbReference type="VEuPathDB" id="FungiDB:H257_06924"/>
<dbReference type="InterPro" id="IPR051185">
    <property type="entry name" value="ASPM"/>
</dbReference>
<comment type="caution">
    <text evidence="6">The sequence shown here is derived from an EMBL/GenBank/DDBJ whole genome shotgun (WGS) entry which is preliminary data.</text>
</comment>
<evidence type="ECO:0000256" key="2">
    <source>
        <dbReference type="ARBA" id="ARBA00022490"/>
    </source>
</evidence>
<dbReference type="CDD" id="cd21223">
    <property type="entry name" value="CH_ASPM_rpt1"/>
    <property type="match status" value="1"/>
</dbReference>
<dbReference type="GO" id="GO:0000922">
    <property type="term" value="C:spindle pole"/>
    <property type="evidence" value="ECO:0007669"/>
    <property type="project" value="TreeGrafter"/>
</dbReference>
<dbReference type="PANTHER" id="PTHR22706">
    <property type="entry name" value="ASSEMBLY FACTOR FOR SPINDLE MICROTUBULES"/>
    <property type="match status" value="1"/>
</dbReference>
<dbReference type="SMART" id="SM00033">
    <property type="entry name" value="CH"/>
    <property type="match status" value="2"/>
</dbReference>
<keyword evidence="2" id="KW-0963">Cytoplasm</keyword>
<dbReference type="Proteomes" id="UP000285712">
    <property type="component" value="Unassembled WGS sequence"/>
</dbReference>
<gene>
    <name evidence="6" type="ORF">DYB35_012575</name>
</gene>
<sequence length="1054" mass="119919">MENSNASRGKGDDADVRGGSSGAYNESTLMTSSCVALVYTSTPVSNLERKAPSSMTSKDDKAFMEPVDGRTNINMLMDGSIASTTTAWATASSSSSSTASSPSSSSSSTASSSFSSSTAPCAASSMVKRPKQPTSMPQTSSDQQSKEQRVVYDARKEDAWFRKWLNFTLLGAHYPEIIQDETSVSPDRYVQLRQLAVTRWDSKVRAAAVATYHNPQTDDILFRLQTEITACRLTIPADRPLHVDVGLQQALMDLFNSYHPLWLTLAFEVVLGIRLVESLTDVLRPSSSKLPRFLKRTILERIVQDPAFNLKTRSPTTLAQLKATTLLRCLMVVYFLDQAHVRRHVDHVALPTLFRPASRIKGSKQVLIGLCQQFLAHERNALRRLHQLQFDVQYHQTVLEEMDMQVVNLAADLRDGVRLARLVETLDPSVKGVLSSQLRFPAMSRLQKMHNVQVTLNCLQTKYHVESSGVTRLATGLSAKHIVDGYREKTLALLSQLISYFTLPHVVHVAQVEMEISRIQQRRRRGGVWANAAGNNSDNDVIKSDADVIHPLEIDKLKEPIAWHLLEWCRVVCATYHVPIRNFTASFADGKALCLMVHYYHPQLLEKGEIQWMTSDTTTERMVTKTPLLANERANFALVNHKVKQLGQVPVLLPLFDSEHLPEEKCILTFLAYLHSRLLGASREIHAAFCLQRWWVQRSRLKQQDALETQQNDAAMAIQRWTRRGLQMWRCRQTWTQLAFQLTLALREESAENVQDEGIPLRCHLKQALAILETSPRVHQVLQAVKTLEICVRVSKECRVECLAHRVPRLLYKTIRKYNRSRPHSELLHQLLQVCLYLTSSRGEATTTMSTPVAADGQDVDGVAESLELWIDMLHMHRESTDLFTLSARLCKRTLATLNANKWSIDKALWRLRLLHAMMAKTAKTQWIVARVAPMTHYTKDHLHPQKAASILHALVEFTQAMMLREREKQVEAATLVQRWYRRQLALHTLQRKARRHHQAATKIQLWWVRTNRAWDLSTLWTALVIQLWDQKTQHIAAGKIQLWLRQVRAVKVE</sequence>
<dbReference type="InterPro" id="IPR036872">
    <property type="entry name" value="CH_dom_sf"/>
</dbReference>
<comment type="subcellular location">
    <subcellularLocation>
        <location evidence="1">Cytoplasm</location>
    </subcellularLocation>
</comment>
<evidence type="ECO:0000256" key="4">
    <source>
        <dbReference type="SAM" id="MobiDB-lite"/>
    </source>
</evidence>
<feature type="compositionally biased region" description="Low complexity" evidence="4">
    <location>
        <begin position="92"/>
        <end position="125"/>
    </location>
</feature>
<dbReference type="GO" id="GO:0000278">
    <property type="term" value="P:mitotic cell cycle"/>
    <property type="evidence" value="ECO:0007669"/>
    <property type="project" value="TreeGrafter"/>
</dbReference>
<evidence type="ECO:0000313" key="6">
    <source>
        <dbReference type="EMBL" id="RHY94945.1"/>
    </source>
</evidence>
<dbReference type="SUPFAM" id="SSF47576">
    <property type="entry name" value="Calponin-homology domain, CH-domain"/>
    <property type="match status" value="1"/>
</dbReference>
<evidence type="ECO:0000259" key="5">
    <source>
        <dbReference type="PROSITE" id="PS50021"/>
    </source>
</evidence>
<dbReference type="Pfam" id="PF00307">
    <property type="entry name" value="CH"/>
    <property type="match status" value="2"/>
</dbReference>
<feature type="region of interest" description="Disordered" evidence="4">
    <location>
        <begin position="1"/>
        <end position="26"/>
    </location>
</feature>
<dbReference type="GO" id="GO:0005737">
    <property type="term" value="C:cytoplasm"/>
    <property type="evidence" value="ECO:0007669"/>
    <property type="project" value="UniProtKB-SubCell"/>
</dbReference>
<feature type="domain" description="Calponin-homology (CH)" evidence="5">
    <location>
        <begin position="559"/>
        <end position="679"/>
    </location>
</feature>
<dbReference type="GO" id="GO:0005516">
    <property type="term" value="F:calmodulin binding"/>
    <property type="evidence" value="ECO:0007669"/>
    <property type="project" value="UniProtKB-KW"/>
</dbReference>
<feature type="domain" description="Calponin-homology (CH)" evidence="5">
    <location>
        <begin position="382"/>
        <end position="502"/>
    </location>
</feature>
<organism evidence="6 7">
    <name type="scientific">Aphanomyces astaci</name>
    <name type="common">Crayfish plague agent</name>
    <dbReference type="NCBI Taxonomy" id="112090"/>
    <lineage>
        <taxon>Eukaryota</taxon>
        <taxon>Sar</taxon>
        <taxon>Stramenopiles</taxon>
        <taxon>Oomycota</taxon>
        <taxon>Saprolegniomycetes</taxon>
        <taxon>Saprolegniales</taxon>
        <taxon>Verrucalvaceae</taxon>
        <taxon>Aphanomyces</taxon>
    </lineage>
</organism>
<dbReference type="EMBL" id="QUTG01002738">
    <property type="protein sequence ID" value="RHY94945.1"/>
    <property type="molecule type" value="Genomic_DNA"/>
</dbReference>
<evidence type="ECO:0000256" key="1">
    <source>
        <dbReference type="ARBA" id="ARBA00004496"/>
    </source>
</evidence>
<proteinExistence type="predicted"/>
<name>A0A3R6ZP67_APHAT</name>
<dbReference type="Gene3D" id="1.10.418.10">
    <property type="entry name" value="Calponin-like domain"/>
    <property type="match status" value="2"/>
</dbReference>
<dbReference type="PANTHER" id="PTHR22706:SF1">
    <property type="entry name" value="ASSEMBLY FACTOR FOR SPINDLE MICROTUBULES"/>
    <property type="match status" value="1"/>
</dbReference>
<feature type="region of interest" description="Disordered" evidence="4">
    <location>
        <begin position="46"/>
        <end position="66"/>
    </location>
</feature>
<dbReference type="GO" id="GO:0051295">
    <property type="term" value="P:establishment of meiotic spindle localization"/>
    <property type="evidence" value="ECO:0007669"/>
    <property type="project" value="TreeGrafter"/>
</dbReference>
<dbReference type="CDD" id="cd21224">
    <property type="entry name" value="CH_ASPM_rpt2"/>
    <property type="match status" value="1"/>
</dbReference>
<reference evidence="6 7" key="1">
    <citation type="submission" date="2018-08" db="EMBL/GenBank/DDBJ databases">
        <title>Aphanomyces genome sequencing and annotation.</title>
        <authorList>
            <person name="Minardi D."/>
            <person name="Oidtmann B."/>
            <person name="Van Der Giezen M."/>
            <person name="Studholme D.J."/>
        </authorList>
    </citation>
    <scope>NUCLEOTIDE SEQUENCE [LARGE SCALE GENOMIC DNA]</scope>
    <source>
        <strain evidence="6 7">Sv</strain>
    </source>
</reference>
<evidence type="ECO:0000256" key="3">
    <source>
        <dbReference type="ARBA" id="ARBA00022860"/>
    </source>
</evidence>
<protein>
    <recommendedName>
        <fullName evidence="5">Calponin-homology (CH) domain-containing protein</fullName>
    </recommendedName>
</protein>
<feature type="compositionally biased region" description="Polar residues" evidence="4">
    <location>
        <begin position="132"/>
        <end position="143"/>
    </location>
</feature>
<dbReference type="AlphaFoldDB" id="A0A3R6ZP67"/>
<evidence type="ECO:0000313" key="7">
    <source>
        <dbReference type="Proteomes" id="UP000285712"/>
    </source>
</evidence>
<dbReference type="PROSITE" id="PS50021">
    <property type="entry name" value="CH"/>
    <property type="match status" value="2"/>
</dbReference>
<dbReference type="GO" id="GO:0007051">
    <property type="term" value="P:spindle organization"/>
    <property type="evidence" value="ECO:0007669"/>
    <property type="project" value="TreeGrafter"/>
</dbReference>
<dbReference type="InterPro" id="IPR001715">
    <property type="entry name" value="CH_dom"/>
</dbReference>
<keyword evidence="3" id="KW-0112">Calmodulin-binding</keyword>